<evidence type="ECO:0000313" key="3">
    <source>
        <dbReference type="Proteomes" id="UP000033393"/>
    </source>
</evidence>
<organism evidence="2 3">
    <name type="scientific">Lentzea aerocolonigenes</name>
    <name type="common">Lechevalieria aerocolonigenes</name>
    <name type="synonym">Saccharothrix aerocolonigenes</name>
    <dbReference type="NCBI Taxonomy" id="68170"/>
    <lineage>
        <taxon>Bacteria</taxon>
        <taxon>Bacillati</taxon>
        <taxon>Actinomycetota</taxon>
        <taxon>Actinomycetes</taxon>
        <taxon>Pseudonocardiales</taxon>
        <taxon>Pseudonocardiaceae</taxon>
        <taxon>Lentzea</taxon>
    </lineage>
</organism>
<dbReference type="Gene3D" id="1.10.10.10">
    <property type="entry name" value="Winged helix-like DNA-binding domain superfamily/Winged helix DNA-binding domain"/>
    <property type="match status" value="1"/>
</dbReference>
<evidence type="ECO:0000313" key="2">
    <source>
        <dbReference type="EMBL" id="KJK43547.1"/>
    </source>
</evidence>
<dbReference type="InterPro" id="IPR016032">
    <property type="entry name" value="Sig_transdc_resp-reg_C-effctor"/>
</dbReference>
<dbReference type="Proteomes" id="UP000033393">
    <property type="component" value="Unassembled WGS sequence"/>
</dbReference>
<evidence type="ECO:0000259" key="1">
    <source>
        <dbReference type="SMART" id="SM01043"/>
    </source>
</evidence>
<dbReference type="InterPro" id="IPR036388">
    <property type="entry name" value="WH-like_DNA-bd_sf"/>
</dbReference>
<dbReference type="SUPFAM" id="SSF46894">
    <property type="entry name" value="C-terminal effector domain of the bipartite response regulators"/>
    <property type="match status" value="1"/>
</dbReference>
<accession>A0A0F0GNL8</accession>
<dbReference type="RefSeq" id="WP_045315594.1">
    <property type="nucleotide sequence ID" value="NZ_JYJG01000286.1"/>
</dbReference>
<protein>
    <recommendedName>
        <fullName evidence="1">Bacterial transcriptional activator domain-containing protein</fullName>
    </recommendedName>
</protein>
<comment type="caution">
    <text evidence="2">The sequence shown here is derived from an EMBL/GenBank/DDBJ whole genome shotgun (WGS) entry which is preliminary data.</text>
</comment>
<dbReference type="InterPro" id="IPR005158">
    <property type="entry name" value="BTAD"/>
</dbReference>
<dbReference type="InterPro" id="IPR051677">
    <property type="entry name" value="AfsR-DnrI-RedD_regulator"/>
</dbReference>
<dbReference type="Gene3D" id="1.25.40.10">
    <property type="entry name" value="Tetratricopeptide repeat domain"/>
    <property type="match status" value="1"/>
</dbReference>
<dbReference type="GO" id="GO:0006355">
    <property type="term" value="P:regulation of DNA-templated transcription"/>
    <property type="evidence" value="ECO:0007669"/>
    <property type="project" value="InterPro"/>
</dbReference>
<feature type="domain" description="Bacterial transcriptional activator" evidence="1">
    <location>
        <begin position="109"/>
        <end position="254"/>
    </location>
</feature>
<dbReference type="SMART" id="SM01043">
    <property type="entry name" value="BTAD"/>
    <property type="match status" value="1"/>
</dbReference>
<dbReference type="PANTHER" id="PTHR35807:SF2">
    <property type="entry name" value="TRANSCRIPTIONAL ACTIVATOR DOMAIN"/>
    <property type="match status" value="1"/>
</dbReference>
<gene>
    <name evidence="2" type="ORF">UK23_32805</name>
</gene>
<proteinExistence type="predicted"/>
<dbReference type="EMBL" id="JYJG01000286">
    <property type="protein sequence ID" value="KJK43547.1"/>
    <property type="molecule type" value="Genomic_DNA"/>
</dbReference>
<name>A0A0F0GNL8_LENAE</name>
<dbReference type="Pfam" id="PF03704">
    <property type="entry name" value="BTAD"/>
    <property type="match status" value="1"/>
</dbReference>
<dbReference type="SUPFAM" id="SSF48452">
    <property type="entry name" value="TPR-like"/>
    <property type="match status" value="1"/>
</dbReference>
<keyword evidence="3" id="KW-1185">Reference proteome</keyword>
<dbReference type="PATRIC" id="fig|68170.10.peg.8544"/>
<sequence length="258" mass="29453">MRYEAQFFGPFRVWRDGVPLAELNGGRTGARTLLKWFLLHPEQSVEATRLAALLWPREKSVNCTKKLYVTLHALRRALEPELTGRQPSRFVSVDQDSHYRFDLCGMWRTDVGEVERLWAMARSAAGRDDTAGEIRACERLLDHYRQGFLPEDVYEDAFAPHRSVQDRGHDAALRRLLRLYRGAGLNYEALTTAMEILDRDPYAEVAITALVEVHLDQGNSTVALSRLDSFITTAEEELGVEPSSELLRLHEQIRNQSS</sequence>
<dbReference type="InterPro" id="IPR011990">
    <property type="entry name" value="TPR-like_helical_dom_sf"/>
</dbReference>
<dbReference type="PANTHER" id="PTHR35807">
    <property type="entry name" value="TRANSCRIPTIONAL REGULATOR REDD-RELATED"/>
    <property type="match status" value="1"/>
</dbReference>
<dbReference type="AlphaFoldDB" id="A0A0F0GNL8"/>
<dbReference type="GO" id="GO:0003677">
    <property type="term" value="F:DNA binding"/>
    <property type="evidence" value="ECO:0007669"/>
    <property type="project" value="InterPro"/>
</dbReference>
<reference evidence="2 3" key="1">
    <citation type="submission" date="2015-02" db="EMBL/GenBank/DDBJ databases">
        <authorList>
            <person name="Ju K.-S."/>
            <person name="Doroghazi J.R."/>
            <person name="Metcalf W."/>
        </authorList>
    </citation>
    <scope>NUCLEOTIDE SEQUENCE [LARGE SCALE GENOMIC DNA]</scope>
    <source>
        <strain evidence="2 3">NRRL B-16140</strain>
    </source>
</reference>